<dbReference type="NCBIfam" id="TIGR04423">
    <property type="entry name" value="casT3_TIGR04423"/>
    <property type="match status" value="1"/>
</dbReference>
<protein>
    <submittedName>
        <fullName evidence="1">TIGR04423 family type III CRISPR-associated protein</fullName>
    </submittedName>
</protein>
<accession>A0ABX7XMJ0</accession>
<dbReference type="Proteomes" id="UP000682195">
    <property type="component" value="Chromosome 1"/>
</dbReference>
<organism evidence="1 2">
    <name type="scientific">Prevotella melaninogenica</name>
    <dbReference type="NCBI Taxonomy" id="28132"/>
    <lineage>
        <taxon>Bacteria</taxon>
        <taxon>Pseudomonadati</taxon>
        <taxon>Bacteroidota</taxon>
        <taxon>Bacteroidia</taxon>
        <taxon>Bacteroidales</taxon>
        <taxon>Prevotellaceae</taxon>
        <taxon>Prevotella</taxon>
    </lineage>
</organism>
<proteinExistence type="predicted"/>
<reference evidence="1 2" key="1">
    <citation type="submission" date="2021-03" db="EMBL/GenBank/DDBJ databases">
        <title>Human Oral Microbial Genomes.</title>
        <authorList>
            <person name="Johnston C.D."/>
            <person name="Chen T."/>
            <person name="Dewhirst F.E."/>
        </authorList>
    </citation>
    <scope>NUCLEOTIDE SEQUENCE [LARGE SCALE GENOMIC DNA]</scope>
    <source>
        <strain evidence="1 2">F0054</strain>
    </source>
</reference>
<gene>
    <name evidence="1" type="ORF">J5A58_04405</name>
</gene>
<evidence type="ECO:0000313" key="2">
    <source>
        <dbReference type="Proteomes" id="UP000682195"/>
    </source>
</evidence>
<evidence type="ECO:0000313" key="1">
    <source>
        <dbReference type="EMBL" id="QUB74796.1"/>
    </source>
</evidence>
<dbReference type="InterPro" id="IPR030955">
    <property type="entry name" value="CHP04423"/>
</dbReference>
<sequence>MNNIKNIDFSLSYEGYLWMSNETHPRVFGPDSKVNSHLFDTKNPFVVEGYLFNKQTGISISIKYIDGRYYIYNNVVVASDLNSKDIDSVYYLTQRMNTTDKQWAMFLRYWKEKADSSCLGMNVLEVEKEVFIGFKSKEE</sequence>
<dbReference type="RefSeq" id="WP_211806958.1">
    <property type="nucleotide sequence ID" value="NZ_CP072361.1"/>
</dbReference>
<name>A0ABX7XMJ0_9BACT</name>
<keyword evidence="2" id="KW-1185">Reference proteome</keyword>
<dbReference type="EMBL" id="CP072361">
    <property type="protein sequence ID" value="QUB74796.1"/>
    <property type="molecule type" value="Genomic_DNA"/>
</dbReference>